<accession>A0A8S0PL91</accession>
<reference evidence="1 2" key="1">
    <citation type="submission" date="2019-12" db="EMBL/GenBank/DDBJ databases">
        <authorList>
            <person name="Alioto T."/>
            <person name="Alioto T."/>
            <person name="Gomez Garrido J."/>
        </authorList>
    </citation>
    <scope>NUCLEOTIDE SEQUENCE [LARGE SCALE GENOMIC DNA]</scope>
</reference>
<comment type="caution">
    <text evidence="1">The sequence shown here is derived from an EMBL/GenBank/DDBJ whole genome shotgun (WGS) entry which is preliminary data.</text>
</comment>
<dbReference type="Gramene" id="OE9A062376T1">
    <property type="protein sequence ID" value="OE9A062376C1"/>
    <property type="gene ID" value="OE9A062376"/>
</dbReference>
<evidence type="ECO:0000313" key="1">
    <source>
        <dbReference type="EMBL" id="CAA2954459.1"/>
    </source>
</evidence>
<proteinExistence type="predicted"/>
<protein>
    <submittedName>
        <fullName evidence="1">Uncharacterized protein</fullName>
    </submittedName>
</protein>
<name>A0A8S0PL91_OLEEU</name>
<keyword evidence="2" id="KW-1185">Reference proteome</keyword>
<dbReference type="Proteomes" id="UP000594638">
    <property type="component" value="Unassembled WGS sequence"/>
</dbReference>
<dbReference type="OrthoDB" id="925421at2759"/>
<dbReference type="EMBL" id="CACTIH010000115">
    <property type="protein sequence ID" value="CAA2954459.1"/>
    <property type="molecule type" value="Genomic_DNA"/>
</dbReference>
<organism evidence="1 2">
    <name type="scientific">Olea europaea subsp. europaea</name>
    <dbReference type="NCBI Taxonomy" id="158383"/>
    <lineage>
        <taxon>Eukaryota</taxon>
        <taxon>Viridiplantae</taxon>
        <taxon>Streptophyta</taxon>
        <taxon>Embryophyta</taxon>
        <taxon>Tracheophyta</taxon>
        <taxon>Spermatophyta</taxon>
        <taxon>Magnoliopsida</taxon>
        <taxon>eudicotyledons</taxon>
        <taxon>Gunneridae</taxon>
        <taxon>Pentapetalae</taxon>
        <taxon>asterids</taxon>
        <taxon>lamiids</taxon>
        <taxon>Lamiales</taxon>
        <taxon>Oleaceae</taxon>
        <taxon>Oleeae</taxon>
        <taxon>Olea</taxon>
    </lineage>
</organism>
<gene>
    <name evidence="1" type="ORF">OLEA9_A062376</name>
</gene>
<evidence type="ECO:0000313" key="2">
    <source>
        <dbReference type="Proteomes" id="UP000594638"/>
    </source>
</evidence>
<dbReference type="AlphaFoldDB" id="A0A8S0PL91"/>
<sequence>MRCVLQATMKDNVIEASTRVTKGKAKFTMGKTDFFEAIGKGKELSVNPSSQDVPWKCCESNLPDSEDELMQQAKEVLGEFHSYELCCKSRKKRMPACKYLSPPPHMSVAISSCSFLCDILAVHVF</sequence>